<dbReference type="GO" id="GO:0005524">
    <property type="term" value="F:ATP binding"/>
    <property type="evidence" value="ECO:0007669"/>
    <property type="project" value="UniProtKB-KW"/>
</dbReference>
<comment type="caution">
    <text evidence="12">The sequence shown here is derived from an EMBL/GenBank/DDBJ whole genome shotgun (WGS) entry which is preliminary data.</text>
</comment>
<keyword evidence="13" id="KW-1185">Reference proteome</keyword>
<dbReference type="Proteomes" id="UP001208570">
    <property type="component" value="Unassembled WGS sequence"/>
</dbReference>
<dbReference type="GO" id="GO:0005737">
    <property type="term" value="C:cytoplasm"/>
    <property type="evidence" value="ECO:0007669"/>
    <property type="project" value="UniProtKB-SubCell"/>
</dbReference>
<evidence type="ECO:0000256" key="7">
    <source>
        <dbReference type="ARBA" id="ARBA00022840"/>
    </source>
</evidence>
<comment type="catalytic activity">
    <reaction evidence="8">
        <text>UDP-N-acetyl-alpha-D-muramate + L-alanine + ATP = UDP-N-acetyl-alpha-D-muramoyl-L-alanine + ADP + phosphate + H(+)</text>
        <dbReference type="Rhea" id="RHEA:23372"/>
        <dbReference type="ChEBI" id="CHEBI:15378"/>
        <dbReference type="ChEBI" id="CHEBI:30616"/>
        <dbReference type="ChEBI" id="CHEBI:43474"/>
        <dbReference type="ChEBI" id="CHEBI:57972"/>
        <dbReference type="ChEBI" id="CHEBI:70757"/>
        <dbReference type="ChEBI" id="CHEBI:83898"/>
        <dbReference type="ChEBI" id="CHEBI:456216"/>
        <dbReference type="EC" id="6.3.2.8"/>
    </reaction>
</comment>
<keyword evidence="6" id="KW-0547">Nucleotide-binding</keyword>
<dbReference type="InterPro" id="IPR004101">
    <property type="entry name" value="Mur_ligase_C"/>
</dbReference>
<dbReference type="Pfam" id="PF08245">
    <property type="entry name" value="Mur_ligase_M"/>
    <property type="match status" value="1"/>
</dbReference>
<evidence type="ECO:0000256" key="5">
    <source>
        <dbReference type="ARBA" id="ARBA00022598"/>
    </source>
</evidence>
<dbReference type="InterPro" id="IPR036615">
    <property type="entry name" value="Mur_ligase_C_dom_sf"/>
</dbReference>
<dbReference type="EMBL" id="JAODUP010000583">
    <property type="protein sequence ID" value="KAK2146763.1"/>
    <property type="molecule type" value="Genomic_DNA"/>
</dbReference>
<dbReference type="SUPFAM" id="SSF53244">
    <property type="entry name" value="MurD-like peptide ligases, peptide-binding domain"/>
    <property type="match status" value="1"/>
</dbReference>
<accession>A0AAD9J5G3</accession>
<dbReference type="InterPro" id="IPR000713">
    <property type="entry name" value="Mur_ligase_N"/>
</dbReference>
<dbReference type="InterPro" id="IPR013221">
    <property type="entry name" value="Mur_ligase_cen"/>
</dbReference>
<dbReference type="PANTHER" id="PTHR43445">
    <property type="entry name" value="UDP-N-ACETYLMURAMATE--L-ALANINE LIGASE-RELATED"/>
    <property type="match status" value="1"/>
</dbReference>
<dbReference type="Gene3D" id="3.40.50.720">
    <property type="entry name" value="NAD(P)-binding Rossmann-like Domain"/>
    <property type="match status" value="1"/>
</dbReference>
<dbReference type="EC" id="6.3.2.8" evidence="3"/>
<keyword evidence="7" id="KW-0067">ATP-binding</keyword>
<organism evidence="12 13">
    <name type="scientific">Paralvinella palmiformis</name>
    <dbReference type="NCBI Taxonomy" id="53620"/>
    <lineage>
        <taxon>Eukaryota</taxon>
        <taxon>Metazoa</taxon>
        <taxon>Spiralia</taxon>
        <taxon>Lophotrochozoa</taxon>
        <taxon>Annelida</taxon>
        <taxon>Polychaeta</taxon>
        <taxon>Sedentaria</taxon>
        <taxon>Canalipalpata</taxon>
        <taxon>Terebellida</taxon>
        <taxon>Terebelliformia</taxon>
        <taxon>Alvinellidae</taxon>
        <taxon>Paralvinella</taxon>
    </lineage>
</organism>
<dbReference type="PANTHER" id="PTHR43445:SF3">
    <property type="entry name" value="UDP-N-ACETYLMURAMATE--L-ALANINE LIGASE"/>
    <property type="match status" value="1"/>
</dbReference>
<dbReference type="InterPro" id="IPR036565">
    <property type="entry name" value="Mur-like_cat_sf"/>
</dbReference>
<protein>
    <recommendedName>
        <fullName evidence="3">UDP-N-acetylmuramate--L-alanine ligase</fullName>
        <ecNumber evidence="3">6.3.2.8</ecNumber>
    </recommendedName>
</protein>
<dbReference type="Gene3D" id="3.90.190.20">
    <property type="entry name" value="Mur ligase, C-terminal domain"/>
    <property type="match status" value="1"/>
</dbReference>
<dbReference type="Pfam" id="PF01225">
    <property type="entry name" value="Mur_ligase"/>
    <property type="match status" value="1"/>
</dbReference>
<gene>
    <name evidence="12" type="ORF">LSH36_583g00163</name>
</gene>
<dbReference type="GO" id="GO:0008763">
    <property type="term" value="F:UDP-N-acetylmuramate-L-alanine ligase activity"/>
    <property type="evidence" value="ECO:0007669"/>
    <property type="project" value="UniProtKB-EC"/>
</dbReference>
<keyword evidence="5" id="KW-0436">Ligase</keyword>
<dbReference type="InterPro" id="IPR005758">
    <property type="entry name" value="UDP-N-AcMur_Ala_ligase_MurC"/>
</dbReference>
<evidence type="ECO:0000256" key="3">
    <source>
        <dbReference type="ARBA" id="ARBA00012211"/>
    </source>
</evidence>
<sequence>MASLALLFARLGNTIFGSDIPEVFYTDTMLRSQGITWVESFSAKNLPMSTDVLIYSDAWKDQNHPEIREAKRRDIILYSYSEVLGKLSMQTYSVAVAGVHGKTTTTALLSFLCDTLSFPVTAIIGGAVKDFSNMSLLFHGTKCFISETCEYRKNFLLFHPDILLVTSIEWDHTDFYKSYHDIFQAFLHYALQLSFHGTLVYCADNEGCVSLAQECIKVRPDLLLVPYGQRAEGMYAVSNIKEEPRQLYMRMPFHGEWTIRHPAVHSLINVAGTVAVLQVIGDRLQVKISWEKIKKAIARFQGVARRHDVIGEIRGITIIDDYAHHPTAIRNILTGLRRFYHPRRVIVDFMSHTYSRTESFLEDFAKSFQDADEIIINDIYSSARERKGEINGKKLSEAISQYHSCVRYEPSFQKIIQYAKSSLQEGDLFVTLGAGNNWEIAHAVYSVLRGGS</sequence>
<dbReference type="InterPro" id="IPR050061">
    <property type="entry name" value="MurCDEF_pg_biosynth"/>
</dbReference>
<evidence type="ECO:0000256" key="6">
    <source>
        <dbReference type="ARBA" id="ARBA00022741"/>
    </source>
</evidence>
<dbReference type="SUPFAM" id="SSF53623">
    <property type="entry name" value="MurD-like peptide ligases, catalytic domain"/>
    <property type="match status" value="1"/>
</dbReference>
<evidence type="ECO:0000313" key="13">
    <source>
        <dbReference type="Proteomes" id="UP001208570"/>
    </source>
</evidence>
<evidence type="ECO:0000256" key="1">
    <source>
        <dbReference type="ARBA" id="ARBA00004496"/>
    </source>
</evidence>
<keyword evidence="4" id="KW-0963">Cytoplasm</keyword>
<evidence type="ECO:0000259" key="10">
    <source>
        <dbReference type="Pfam" id="PF02875"/>
    </source>
</evidence>
<feature type="domain" description="Mur ligase N-terminal catalytic" evidence="9">
    <location>
        <begin position="1"/>
        <end position="90"/>
    </location>
</feature>
<evidence type="ECO:0000256" key="8">
    <source>
        <dbReference type="ARBA" id="ARBA00047833"/>
    </source>
</evidence>
<evidence type="ECO:0000313" key="12">
    <source>
        <dbReference type="EMBL" id="KAK2146763.1"/>
    </source>
</evidence>
<dbReference type="Gene3D" id="3.40.1190.10">
    <property type="entry name" value="Mur-like, catalytic domain"/>
    <property type="match status" value="1"/>
</dbReference>
<feature type="domain" description="Mur ligase central" evidence="11">
    <location>
        <begin position="96"/>
        <end position="276"/>
    </location>
</feature>
<comment type="subcellular location">
    <subcellularLocation>
        <location evidence="1">Cytoplasm</location>
    </subcellularLocation>
</comment>
<evidence type="ECO:0000259" key="11">
    <source>
        <dbReference type="Pfam" id="PF08245"/>
    </source>
</evidence>
<evidence type="ECO:0000256" key="4">
    <source>
        <dbReference type="ARBA" id="ARBA00022490"/>
    </source>
</evidence>
<reference evidence="12" key="1">
    <citation type="journal article" date="2023" name="Mol. Biol. Evol.">
        <title>Third-Generation Sequencing Reveals the Adaptive Role of the Epigenome in Three Deep-Sea Polychaetes.</title>
        <authorList>
            <person name="Perez M."/>
            <person name="Aroh O."/>
            <person name="Sun Y."/>
            <person name="Lan Y."/>
            <person name="Juniper S.K."/>
            <person name="Young C.R."/>
            <person name="Angers B."/>
            <person name="Qian P.Y."/>
        </authorList>
    </citation>
    <scope>NUCLEOTIDE SEQUENCE</scope>
    <source>
        <strain evidence="12">P08H-3</strain>
    </source>
</reference>
<proteinExistence type="predicted"/>
<dbReference type="Pfam" id="PF02875">
    <property type="entry name" value="Mur_ligase_C"/>
    <property type="match status" value="1"/>
</dbReference>
<evidence type="ECO:0000259" key="9">
    <source>
        <dbReference type="Pfam" id="PF01225"/>
    </source>
</evidence>
<feature type="domain" description="Mur ligase C-terminal" evidence="10">
    <location>
        <begin position="305"/>
        <end position="435"/>
    </location>
</feature>
<comment type="pathway">
    <text evidence="2">Cell wall biogenesis; peptidoglycan biosynthesis.</text>
</comment>
<dbReference type="AlphaFoldDB" id="A0AAD9J5G3"/>
<dbReference type="SUPFAM" id="SSF51984">
    <property type="entry name" value="MurCD N-terminal domain"/>
    <property type="match status" value="1"/>
</dbReference>
<dbReference type="NCBIfam" id="TIGR01082">
    <property type="entry name" value="murC"/>
    <property type="match status" value="1"/>
</dbReference>
<name>A0AAD9J5G3_9ANNE</name>
<evidence type="ECO:0000256" key="2">
    <source>
        <dbReference type="ARBA" id="ARBA00004752"/>
    </source>
</evidence>